<evidence type="ECO:0000256" key="3">
    <source>
        <dbReference type="ARBA" id="ARBA00012438"/>
    </source>
</evidence>
<evidence type="ECO:0000256" key="1">
    <source>
        <dbReference type="ARBA" id="ARBA00000085"/>
    </source>
</evidence>
<dbReference type="InterPro" id="IPR003661">
    <property type="entry name" value="HisK_dim/P_dom"/>
</dbReference>
<evidence type="ECO:0000256" key="5">
    <source>
        <dbReference type="ARBA" id="ARBA00022519"/>
    </source>
</evidence>
<dbReference type="GO" id="GO:0000155">
    <property type="term" value="F:phosphorelay sensor kinase activity"/>
    <property type="evidence" value="ECO:0007669"/>
    <property type="project" value="InterPro"/>
</dbReference>
<evidence type="ECO:0000256" key="12">
    <source>
        <dbReference type="ARBA" id="ARBA00022989"/>
    </source>
</evidence>
<dbReference type="InterPro" id="IPR003594">
    <property type="entry name" value="HATPase_dom"/>
</dbReference>
<dbReference type="EC" id="2.7.13.3" evidence="3"/>
<dbReference type="PIRSF" id="PIRSF036431">
    <property type="entry name" value="STHK_DctB"/>
    <property type="match status" value="1"/>
</dbReference>
<evidence type="ECO:0000256" key="7">
    <source>
        <dbReference type="ARBA" id="ARBA00022679"/>
    </source>
</evidence>
<dbReference type="FunFam" id="1.10.287.130:FF:000049">
    <property type="entry name" value="C4-dicarboxylate transport sensor protein DctB"/>
    <property type="match status" value="1"/>
</dbReference>
<protein>
    <recommendedName>
        <fullName evidence="15">C4-dicarboxylate transport sensor protein DctB</fullName>
        <ecNumber evidence="3">2.7.13.3</ecNumber>
    </recommendedName>
</protein>
<dbReference type="Gene3D" id="3.30.450.20">
    <property type="entry name" value="PAS domain"/>
    <property type="match status" value="2"/>
</dbReference>
<dbReference type="GO" id="GO:0005886">
    <property type="term" value="C:plasma membrane"/>
    <property type="evidence" value="ECO:0007669"/>
    <property type="project" value="UniProtKB-SubCell"/>
</dbReference>
<dbReference type="Pfam" id="PF02518">
    <property type="entry name" value="HATPase_c"/>
    <property type="match status" value="1"/>
</dbReference>
<gene>
    <name evidence="16" type="ORF">CAZ10_27565</name>
</gene>
<name>A0A080VSX3_PSEAI</name>
<dbReference type="SUPFAM" id="SSF47384">
    <property type="entry name" value="Homodimeric domain of signal transducing histidine kinase"/>
    <property type="match status" value="1"/>
</dbReference>
<keyword evidence="9" id="KW-0547">Nucleotide-binding</keyword>
<evidence type="ECO:0000313" key="17">
    <source>
        <dbReference type="Proteomes" id="UP000194857"/>
    </source>
</evidence>
<dbReference type="PANTHER" id="PTHR43065">
    <property type="entry name" value="SENSOR HISTIDINE KINASE"/>
    <property type="match status" value="1"/>
</dbReference>
<dbReference type="Pfam" id="PF00512">
    <property type="entry name" value="HisKA"/>
    <property type="match status" value="1"/>
</dbReference>
<evidence type="ECO:0000256" key="4">
    <source>
        <dbReference type="ARBA" id="ARBA00022475"/>
    </source>
</evidence>
<keyword evidence="8" id="KW-0812">Transmembrane</keyword>
<dbReference type="InterPro" id="IPR036097">
    <property type="entry name" value="HisK_dim/P_sf"/>
</dbReference>
<evidence type="ECO:0000256" key="9">
    <source>
        <dbReference type="ARBA" id="ARBA00022741"/>
    </source>
</evidence>
<keyword evidence="4" id="KW-1003">Cell membrane</keyword>
<dbReference type="Gene3D" id="6.10.250.3020">
    <property type="match status" value="1"/>
</dbReference>
<dbReference type="InterPro" id="IPR029151">
    <property type="entry name" value="Sensor-like_sf"/>
</dbReference>
<evidence type="ECO:0000256" key="8">
    <source>
        <dbReference type="ARBA" id="ARBA00022692"/>
    </source>
</evidence>
<proteinExistence type="predicted"/>
<dbReference type="Gene3D" id="3.30.565.10">
    <property type="entry name" value="Histidine kinase-like ATPase, C-terminal domain"/>
    <property type="match status" value="1"/>
</dbReference>
<dbReference type="InterPro" id="IPR005467">
    <property type="entry name" value="His_kinase_dom"/>
</dbReference>
<reference evidence="16 17" key="1">
    <citation type="submission" date="2017-05" db="EMBL/GenBank/DDBJ databases">
        <authorList>
            <person name="Song R."/>
            <person name="Chenine A.L."/>
            <person name="Ruprecht R.M."/>
        </authorList>
    </citation>
    <scope>NUCLEOTIDE SEQUENCE [LARGE SCALE GENOMIC DNA]</scope>
    <source>
        <strain evidence="16 17">S567_C10_BS</strain>
    </source>
</reference>
<dbReference type="InterPro" id="IPR036890">
    <property type="entry name" value="HATPase_C_sf"/>
</dbReference>
<keyword evidence="10 16" id="KW-0418">Kinase</keyword>
<dbReference type="AlphaFoldDB" id="A0A080VSX3"/>
<evidence type="ECO:0000256" key="2">
    <source>
        <dbReference type="ARBA" id="ARBA00004429"/>
    </source>
</evidence>
<keyword evidence="13" id="KW-0902">Two-component regulatory system</keyword>
<dbReference type="RefSeq" id="WP_003114131.1">
    <property type="nucleotide sequence ID" value="NZ_AP014839.1"/>
</dbReference>
<dbReference type="InterPro" id="IPR004358">
    <property type="entry name" value="Sig_transdc_His_kin-like_C"/>
</dbReference>
<dbReference type="SMR" id="A0A080VSX3"/>
<evidence type="ECO:0000256" key="13">
    <source>
        <dbReference type="ARBA" id="ARBA00023012"/>
    </source>
</evidence>
<accession>A0A080VSX3</accession>
<comment type="caution">
    <text evidence="16">The sequence shown here is derived from an EMBL/GenBank/DDBJ whole genome shotgun (WGS) entry which is preliminary data.</text>
</comment>
<dbReference type="PROSITE" id="PS50109">
    <property type="entry name" value="HIS_KIN"/>
    <property type="match status" value="1"/>
</dbReference>
<dbReference type="CDD" id="cd16976">
    <property type="entry name" value="HATPase_HupT_MifS-like"/>
    <property type="match status" value="1"/>
</dbReference>
<evidence type="ECO:0000256" key="15">
    <source>
        <dbReference type="ARBA" id="ARBA00073143"/>
    </source>
</evidence>
<evidence type="ECO:0000256" key="10">
    <source>
        <dbReference type="ARBA" id="ARBA00022777"/>
    </source>
</evidence>
<dbReference type="SUPFAM" id="SSF55874">
    <property type="entry name" value="ATPase domain of HSP90 chaperone/DNA topoisomerase II/histidine kinase"/>
    <property type="match status" value="1"/>
</dbReference>
<organism evidence="16 17">
    <name type="scientific">Pseudomonas aeruginosa</name>
    <dbReference type="NCBI Taxonomy" id="287"/>
    <lineage>
        <taxon>Bacteria</taxon>
        <taxon>Pseudomonadati</taxon>
        <taxon>Pseudomonadota</taxon>
        <taxon>Gammaproteobacteria</taxon>
        <taxon>Pseudomonadales</taxon>
        <taxon>Pseudomonadaceae</taxon>
        <taxon>Pseudomonas</taxon>
    </lineage>
</organism>
<dbReference type="SUPFAM" id="SSF103190">
    <property type="entry name" value="Sensory domain-like"/>
    <property type="match status" value="1"/>
</dbReference>
<comment type="subcellular location">
    <subcellularLocation>
        <location evidence="2">Cell inner membrane</location>
        <topology evidence="2">Multi-pass membrane protein</topology>
    </subcellularLocation>
</comment>
<dbReference type="Gene3D" id="1.10.287.130">
    <property type="match status" value="1"/>
</dbReference>
<keyword evidence="14" id="KW-0472">Membrane</keyword>
<dbReference type="GO" id="GO:0005524">
    <property type="term" value="F:ATP binding"/>
    <property type="evidence" value="ECO:0007669"/>
    <property type="project" value="UniProtKB-KW"/>
</dbReference>
<keyword evidence="7" id="KW-0808">Transferase</keyword>
<comment type="catalytic activity">
    <reaction evidence="1">
        <text>ATP + protein L-histidine = ADP + protein N-phospho-L-histidine.</text>
        <dbReference type="EC" id="2.7.13.3"/>
    </reaction>
</comment>
<evidence type="ECO:0000313" key="16">
    <source>
        <dbReference type="EMBL" id="OTI57207.1"/>
    </source>
</evidence>
<dbReference type="Proteomes" id="UP000194857">
    <property type="component" value="Unassembled WGS sequence"/>
</dbReference>
<dbReference type="CDD" id="cd12914">
    <property type="entry name" value="PDC1_DGC_like"/>
    <property type="match status" value="1"/>
</dbReference>
<evidence type="ECO:0000256" key="14">
    <source>
        <dbReference type="ARBA" id="ARBA00023136"/>
    </source>
</evidence>
<dbReference type="CDD" id="cd00082">
    <property type="entry name" value="HisKA"/>
    <property type="match status" value="1"/>
</dbReference>
<dbReference type="PANTHER" id="PTHR43065:SF46">
    <property type="entry name" value="C4-DICARBOXYLATE TRANSPORT SENSOR PROTEIN DCTB"/>
    <property type="match status" value="1"/>
</dbReference>
<keyword evidence="12" id="KW-1133">Transmembrane helix</keyword>
<keyword evidence="6" id="KW-0597">Phosphoprotein</keyword>
<dbReference type="eggNOG" id="COG4191">
    <property type="taxonomic scope" value="Bacteria"/>
</dbReference>
<evidence type="ECO:0000256" key="6">
    <source>
        <dbReference type="ARBA" id="ARBA00022553"/>
    </source>
</evidence>
<dbReference type="PRINTS" id="PR00344">
    <property type="entry name" value="BCTRLSENSOR"/>
</dbReference>
<dbReference type="SMART" id="SM00388">
    <property type="entry name" value="HisKA"/>
    <property type="match status" value="1"/>
</dbReference>
<sequence>MSLSRPLRLFLLLLPLLGGLLLSMDWAGRQARQQALRAEGEQVRKQLDLYAGSLQTLIERFRSLPAVLALDPDLRAALAGPIDGELQQRLNLKLESINLAARSSTLELLDRTGLAVAASNWNLPTSYVGHNYGFRPYFRQTIAQGSGRFYAVGVISGIPGYFLSHAVRAEDGSFLGAIVVKLEFPDLERQWNQTPDLVLASDAKGIVFLANHAGWRYRELEPLDTVDRFELAETRQYDRQPLTPLRHQTLRSYGEDRRLARVESADGEKDYLWQSLDLPNDGWTLHLLRDTASIQDDVATARLAAAGTWLALVFLGLFLHQRWRIARLRQRSREELERLVEQRTADLRTAQDGLVQAAKLAALGQMSAALAHEINQPLTAQRMQLASLRLLLDAGRHDEARQALPRIDQMLERMAALTGHLKTFARKSAGGLRERIELGHVVEQAQQLLLPRIRAERVEIEQALLWPAWVMGDAIRLEQVLVNLLRNALDAVAGQERPWIRLALQRLGGDWVLSVADNGGGIPAEHLGSVFDPFFTTKPVGEGLGLGLAVSYGIVHELGGRLQVANAEAGAVFSLILPAAPDDTSVTT</sequence>
<dbReference type="EMBL" id="NFFZ01000018">
    <property type="protein sequence ID" value="OTI57207.1"/>
    <property type="molecule type" value="Genomic_DNA"/>
</dbReference>
<evidence type="ECO:0000256" key="11">
    <source>
        <dbReference type="ARBA" id="ARBA00022840"/>
    </source>
</evidence>
<dbReference type="InterPro" id="IPR017055">
    <property type="entry name" value="Sig_transdc_His_kinase_DctB"/>
</dbReference>
<dbReference type="SMART" id="SM00387">
    <property type="entry name" value="HATPase_c"/>
    <property type="match status" value="1"/>
</dbReference>
<keyword evidence="11" id="KW-0067">ATP-binding</keyword>
<keyword evidence="5" id="KW-0997">Cell inner membrane</keyword>